<evidence type="ECO:0000256" key="8">
    <source>
        <dbReference type="ARBA" id="ARBA00046280"/>
    </source>
</evidence>
<dbReference type="Proteomes" id="UP000192247">
    <property type="component" value="Unassembled WGS sequence"/>
</dbReference>
<keyword evidence="5" id="KW-1133">Transmembrane helix</keyword>
<dbReference type="GO" id="GO:0005737">
    <property type="term" value="C:cytoplasm"/>
    <property type="evidence" value="ECO:0007669"/>
    <property type="project" value="UniProtKB-ARBA"/>
</dbReference>
<dbReference type="EMBL" id="MNPL01007883">
    <property type="protein sequence ID" value="OQR74501.1"/>
    <property type="molecule type" value="Genomic_DNA"/>
</dbReference>
<comment type="subcellular location">
    <subcellularLocation>
        <location evidence="8">Endomembrane system</location>
        <topology evidence="8">Single-pass type IV membrane protein</topology>
    </subcellularLocation>
</comment>
<name>A0A1V9XM18_9ACAR</name>
<feature type="coiled-coil region" evidence="9">
    <location>
        <begin position="33"/>
        <end position="86"/>
    </location>
</feature>
<accession>A0A1V9XM18</accession>
<dbReference type="GO" id="GO:0006886">
    <property type="term" value="P:intracellular protein transport"/>
    <property type="evidence" value="ECO:0007669"/>
    <property type="project" value="InterPro"/>
</dbReference>
<evidence type="ECO:0000256" key="1">
    <source>
        <dbReference type="ARBA" id="ARBA00006108"/>
    </source>
</evidence>
<dbReference type="Pfam" id="PF05008">
    <property type="entry name" value="V-SNARE"/>
    <property type="match status" value="1"/>
</dbReference>
<evidence type="ECO:0000256" key="2">
    <source>
        <dbReference type="ARBA" id="ARBA00022448"/>
    </source>
</evidence>
<keyword evidence="6 9" id="KW-0175">Coiled coil</keyword>
<keyword evidence="2" id="KW-0813">Transport</keyword>
<organism evidence="11 12">
    <name type="scientific">Tropilaelaps mercedesae</name>
    <dbReference type="NCBI Taxonomy" id="418985"/>
    <lineage>
        <taxon>Eukaryota</taxon>
        <taxon>Metazoa</taxon>
        <taxon>Ecdysozoa</taxon>
        <taxon>Arthropoda</taxon>
        <taxon>Chelicerata</taxon>
        <taxon>Arachnida</taxon>
        <taxon>Acari</taxon>
        <taxon>Parasitiformes</taxon>
        <taxon>Mesostigmata</taxon>
        <taxon>Gamasina</taxon>
        <taxon>Dermanyssoidea</taxon>
        <taxon>Laelapidae</taxon>
        <taxon>Tropilaelaps</taxon>
    </lineage>
</organism>
<dbReference type="OrthoDB" id="430637at2759"/>
<evidence type="ECO:0000313" key="12">
    <source>
        <dbReference type="Proteomes" id="UP000192247"/>
    </source>
</evidence>
<dbReference type="InParanoid" id="A0A1V9XM18"/>
<gene>
    <name evidence="11" type="ORF">BIW11_09025</name>
</gene>
<dbReference type="InterPro" id="IPR010989">
    <property type="entry name" value="SNARE"/>
</dbReference>
<proteinExistence type="inferred from homology"/>
<evidence type="ECO:0000256" key="7">
    <source>
        <dbReference type="ARBA" id="ARBA00023136"/>
    </source>
</evidence>
<feature type="non-terminal residue" evidence="11">
    <location>
        <position position="87"/>
    </location>
</feature>
<dbReference type="InterPro" id="IPR038407">
    <property type="entry name" value="v-SNARE_N_sf"/>
</dbReference>
<evidence type="ECO:0000256" key="4">
    <source>
        <dbReference type="ARBA" id="ARBA00022927"/>
    </source>
</evidence>
<keyword evidence="4" id="KW-0653">Protein transport</keyword>
<evidence type="ECO:0000256" key="3">
    <source>
        <dbReference type="ARBA" id="ARBA00022692"/>
    </source>
</evidence>
<keyword evidence="12" id="KW-1185">Reference proteome</keyword>
<feature type="domain" description="Vesicle transport v-SNARE N-terminal" evidence="10">
    <location>
        <begin position="3"/>
        <end position="87"/>
    </location>
</feature>
<evidence type="ECO:0000256" key="9">
    <source>
        <dbReference type="SAM" id="Coils"/>
    </source>
</evidence>
<dbReference type="GO" id="GO:0016020">
    <property type="term" value="C:membrane"/>
    <property type="evidence" value="ECO:0007669"/>
    <property type="project" value="InterPro"/>
</dbReference>
<dbReference type="STRING" id="418985.A0A1V9XM18"/>
<evidence type="ECO:0000259" key="10">
    <source>
        <dbReference type="Pfam" id="PF05008"/>
    </source>
</evidence>
<evidence type="ECO:0000313" key="11">
    <source>
        <dbReference type="EMBL" id="OQR74501.1"/>
    </source>
</evidence>
<comment type="similarity">
    <text evidence="1">Belongs to the VTI1 family.</text>
</comment>
<dbReference type="GO" id="GO:0016192">
    <property type="term" value="P:vesicle-mediated transport"/>
    <property type="evidence" value="ECO:0007669"/>
    <property type="project" value="InterPro"/>
</dbReference>
<evidence type="ECO:0000256" key="6">
    <source>
        <dbReference type="ARBA" id="ARBA00023054"/>
    </source>
</evidence>
<protein>
    <submittedName>
        <fullName evidence="11">Vesicle transport through interaction with t-SNAREs1A-like</fullName>
    </submittedName>
</protein>
<sequence>MALMDDFEQQYAILSAEITTKISFLTSAGDVEKHKSVREIERLLEEAHELLEQMELEVLPMAPELKSKYANRVRSYQVELKRLKQEY</sequence>
<dbReference type="Gene3D" id="1.20.58.400">
    <property type="entry name" value="t-snare proteins"/>
    <property type="match status" value="1"/>
</dbReference>
<dbReference type="GO" id="GO:0012505">
    <property type="term" value="C:endomembrane system"/>
    <property type="evidence" value="ECO:0007669"/>
    <property type="project" value="UniProtKB-SubCell"/>
</dbReference>
<reference evidence="11 12" key="1">
    <citation type="journal article" date="2017" name="Gigascience">
        <title>Draft genome of the honey bee ectoparasitic mite, Tropilaelaps mercedesae, is shaped by the parasitic life history.</title>
        <authorList>
            <person name="Dong X."/>
            <person name="Armstrong S.D."/>
            <person name="Xia D."/>
            <person name="Makepeace B.L."/>
            <person name="Darby A.C."/>
            <person name="Kadowaki T."/>
        </authorList>
    </citation>
    <scope>NUCLEOTIDE SEQUENCE [LARGE SCALE GENOMIC DNA]</scope>
    <source>
        <strain evidence="11">Wuxi-XJTLU</strain>
    </source>
</reference>
<keyword evidence="7" id="KW-0472">Membrane</keyword>
<comment type="caution">
    <text evidence="11">The sequence shown here is derived from an EMBL/GenBank/DDBJ whole genome shotgun (WGS) entry which is preliminary data.</text>
</comment>
<dbReference type="AlphaFoldDB" id="A0A1V9XM18"/>
<dbReference type="FunFam" id="1.20.58.400:FF:000001">
    <property type="entry name" value="Vesicle transport through interaction with t-SNAREs homolog 1A"/>
    <property type="match status" value="1"/>
</dbReference>
<keyword evidence="3" id="KW-0812">Transmembrane</keyword>
<evidence type="ECO:0000256" key="5">
    <source>
        <dbReference type="ARBA" id="ARBA00022989"/>
    </source>
</evidence>
<dbReference type="SUPFAM" id="SSF47661">
    <property type="entry name" value="t-snare proteins"/>
    <property type="match status" value="1"/>
</dbReference>
<dbReference type="InterPro" id="IPR007705">
    <property type="entry name" value="Vesicle_trsprt_v-SNARE_N"/>
</dbReference>